<proteinExistence type="predicted"/>
<dbReference type="EMBL" id="AFBI03000027">
    <property type="protein sequence ID" value="EJW03921.1"/>
    <property type="molecule type" value="Genomic_DNA"/>
</dbReference>
<dbReference type="InParanoid" id="J9D803"/>
<keyword evidence="1" id="KW-0812">Transmembrane</keyword>
<evidence type="ECO:0000313" key="3">
    <source>
        <dbReference type="Proteomes" id="UP000003163"/>
    </source>
</evidence>
<reference evidence="2 3" key="1">
    <citation type="submission" date="2011-08" db="EMBL/GenBank/DDBJ databases">
        <authorList>
            <person name="Liu Z.J."/>
            <person name="Shi F.L."/>
            <person name="Lu J.Q."/>
            <person name="Li M."/>
            <person name="Wang Z.L."/>
        </authorList>
    </citation>
    <scope>NUCLEOTIDE SEQUENCE [LARGE SCALE GENOMIC DNA]</scope>
    <source>
        <strain evidence="2 3">USNM 41457</strain>
    </source>
</reference>
<name>J9D803_EDHAE</name>
<dbReference type="HOGENOM" id="CLU_1277594_0_0_1"/>
<evidence type="ECO:0000256" key="1">
    <source>
        <dbReference type="SAM" id="Phobius"/>
    </source>
</evidence>
<feature type="transmembrane region" description="Helical" evidence="1">
    <location>
        <begin position="12"/>
        <end position="31"/>
    </location>
</feature>
<accession>J9D803</accession>
<organism evidence="2 3">
    <name type="scientific">Edhazardia aedis (strain USNM 41457)</name>
    <name type="common">Microsporidian parasite</name>
    <dbReference type="NCBI Taxonomy" id="1003232"/>
    <lineage>
        <taxon>Eukaryota</taxon>
        <taxon>Fungi</taxon>
        <taxon>Fungi incertae sedis</taxon>
        <taxon>Microsporidia</taxon>
        <taxon>Edhazardia</taxon>
    </lineage>
</organism>
<reference evidence="3" key="2">
    <citation type="submission" date="2015-07" db="EMBL/GenBank/DDBJ databases">
        <title>Contrasting host-pathogen interactions and genome evolution in two generalist and specialist microsporidian pathogens of mosquitoes.</title>
        <authorList>
            <consortium name="The Broad Institute Genomics Platform"/>
            <consortium name="The Broad Institute Genome Sequencing Center for Infectious Disease"/>
            <person name="Cuomo C.A."/>
            <person name="Sanscrainte N.D."/>
            <person name="Goldberg J.M."/>
            <person name="Heiman D."/>
            <person name="Young S."/>
            <person name="Zeng Q."/>
            <person name="Becnel J.J."/>
            <person name="Birren B.W."/>
        </authorList>
    </citation>
    <scope>NUCLEOTIDE SEQUENCE [LARGE SCALE GENOMIC DNA]</scope>
    <source>
        <strain evidence="3">USNM 41457</strain>
    </source>
</reference>
<protein>
    <submittedName>
        <fullName evidence="2">Uncharacterized protein</fullName>
    </submittedName>
</protein>
<dbReference type="VEuPathDB" id="MicrosporidiaDB:EDEG_01788"/>
<keyword evidence="3" id="KW-1185">Reference proteome</keyword>
<comment type="caution">
    <text evidence="2">The sequence shown here is derived from an EMBL/GenBank/DDBJ whole genome shotgun (WGS) entry which is preliminary data.</text>
</comment>
<dbReference type="Proteomes" id="UP000003163">
    <property type="component" value="Unassembled WGS sequence"/>
</dbReference>
<evidence type="ECO:0000313" key="2">
    <source>
        <dbReference type="EMBL" id="EJW03921.1"/>
    </source>
</evidence>
<sequence length="216" mass="25587">MNQKSFFEKVITGNIYIIVLSLLIYAMRLIIRKMFWKRNIFYKIIGKRFRRKKFDIKKDDYKDLAGKLIEKIVNIYKIELLKSKNEEKNINDGGCEPGDNINALIDNNDINITLKNILNTELNDDSNKTESEDFNNFMLDFENEKTKCDMKSDECDTKMNEFAYFYKNHIIASKLDIKTRCINMIKYVKAREKEANETKPNCQISYSKLLSKVFFT</sequence>
<keyword evidence="1" id="KW-0472">Membrane</keyword>
<keyword evidence="1" id="KW-1133">Transmembrane helix</keyword>
<dbReference type="AlphaFoldDB" id="J9D803"/>
<gene>
    <name evidence="2" type="ORF">EDEG_01788</name>
</gene>